<dbReference type="NCBIfam" id="NF038133">
    <property type="entry name" value="choice_anch_L"/>
    <property type="match status" value="1"/>
</dbReference>
<organism evidence="2 3">
    <name type="scientific">Flavobacterium macacae</name>
    <dbReference type="NCBI Taxonomy" id="2488993"/>
    <lineage>
        <taxon>Bacteria</taxon>
        <taxon>Pseudomonadati</taxon>
        <taxon>Bacteroidota</taxon>
        <taxon>Flavobacteriia</taxon>
        <taxon>Flavobacteriales</taxon>
        <taxon>Flavobacteriaceae</taxon>
        <taxon>Flavobacterium</taxon>
    </lineage>
</organism>
<reference evidence="2 3" key="1">
    <citation type="submission" date="2018-11" db="EMBL/GenBank/DDBJ databases">
        <title>Flavobacterium sp. nov., YIM 102600 draft genome.</title>
        <authorList>
            <person name="Li G."/>
            <person name="Jiang Y."/>
        </authorList>
    </citation>
    <scope>NUCLEOTIDE SEQUENCE [LARGE SCALE GENOMIC DNA]</scope>
    <source>
        <strain evidence="2 3">YIM 102600</strain>
    </source>
</reference>
<dbReference type="NCBIfam" id="TIGR04131">
    <property type="entry name" value="Bac_Flav_CTERM"/>
    <property type="match status" value="1"/>
</dbReference>
<keyword evidence="1" id="KW-0732">Signal</keyword>
<dbReference type="InterPro" id="IPR026341">
    <property type="entry name" value="T9SS_type_B"/>
</dbReference>
<sequence length="1389" mass="149762">MKKILLMSMAVMPLFSYAQAITVNTSTHSVPDLVNNVLIDSPCTQVSNISWQTGTNFGSSNGIGYFENTNPNFPMQSGVILSTGNVANAPGPNSATLSDGNNDAWAGDADLENVLLQSGIQMNSVNATVLEFDFIPVSSNFSFDFLFASEEYGNFQCDFSDAFAFLLTNQNTGETTNLAVIPNTNTPISVLTIRDFLYNSSCPSVNPEYFGNFNGGSGASSSAINFNGQTVVFQASSELIPNTPYHIKLVIADRSDYQFDSAIFLSSNSFNVGQEVLGTDLTVATDTAICFGGSHTLTTGLDPATYSFSWTRNGQPIAGQNGADLVVTLPGIYAVTYNNIVMPCEEPVSDSVLIEFHPEFITPNPSNVYKCDTGQSSYNFDLTYNTAIVTAGLNSGVTVSYHANQTDANNNENPLPNLYASAGNETVFVRIQNTNGCATIKSFQLLLIAPPTATQPADMTNCVTTFGGTTALFNFASQNASVLNGLSETIYTISYHISLEDAQTGQNPVASAGYSSIGNVTIYVRLENKTDTDCFATASFQIFTKDLPQVDILESQIVCDEYTLQPLVYGNYFTGIGGTGTPLFAGNVVNTTQTIYIYAESGGIPNCPNESSFQVTVIDPSSLTPPDGKYCTSHTLSALQLGNYFTQPHGQGAQIPAGTVLTENQTIYVYYQFPVAPFCVVDSSFDVEIVPFEPLPTFTSVFSCDSYVLPSLSSGNYYTQPGGAGTQLASGTTITSTQTIYVFSQNDICVDEKSFTVFIGIDTPLNASNCSSYTLPNLPIGNYYSGPAGSGNQIPAGTVITSTQTIYVYVATTETPNCTDNVSFEVTISQPFATIPDNVTVCGSYELPEISVGNYYTGTNGTGTLLQAGEFITNTQQIYIYNPVEPGQNCTNEISYMVTILPIPQVSSRSDIGPICNSYILTPLEVGDYYTESGGNGTMLPAGTAITSTQTIYIYEATNTNPVCTGENSFTITIVGIEADEPDAVFACDSYVLPPLSVGNYFTETGGNGNLLQAGQTITQSQNLYIYAEIINRGIVCTDENILPITITATPIVNMIPADIRTICDEDDTNDGITDFNLTALSDFALGTQDNTAYTVQYFESQSNAVSGTNPVTLTTLPTIYVKVVSTISNCYSIRAFSLIIKKLPEHNAVGGAICIDSKTNELVSLYTILTGLSTQSHTFQWFQGETLIANATQNKYTVTEPGFYTVIVTNNVTGCSSKPKTVEVIRSEQATVNYSVSSEFQDNQDITVTATGVGGDYLYQLDEGPIQSSPVFENVSSGDHLITVFDNNGCESTTINAFVVNYPKYFTPNGDGYNDYWNIKDLAHQPESVIYIFDRFGKLITQIKPSQPGGWDGTFNGEKLFSTDYWFTVTYLSNGIQKEFKAHFAMKR</sequence>
<evidence type="ECO:0000313" key="3">
    <source>
        <dbReference type="Proteomes" id="UP000271937"/>
    </source>
</evidence>
<dbReference type="Pfam" id="PF13585">
    <property type="entry name" value="CHU_C"/>
    <property type="match status" value="1"/>
</dbReference>
<name>A0A3P3WG35_9FLAO</name>
<gene>
    <name evidence="2" type="ORF">EG849_06140</name>
</gene>
<feature type="chain" id="PRO_5018247012" evidence="1">
    <location>
        <begin position="21"/>
        <end position="1389"/>
    </location>
</feature>
<accession>A0A3P3WG35</accession>
<dbReference type="EMBL" id="RQVR01000005">
    <property type="protein sequence ID" value="RRJ92559.1"/>
    <property type="molecule type" value="Genomic_DNA"/>
</dbReference>
<dbReference type="Proteomes" id="UP000271937">
    <property type="component" value="Unassembled WGS sequence"/>
</dbReference>
<dbReference type="RefSeq" id="WP_125012200.1">
    <property type="nucleotide sequence ID" value="NZ_RQVR01000005.1"/>
</dbReference>
<proteinExistence type="predicted"/>
<dbReference type="InterPro" id="IPR049804">
    <property type="entry name" value="Choice_anch_L"/>
</dbReference>
<evidence type="ECO:0000256" key="1">
    <source>
        <dbReference type="SAM" id="SignalP"/>
    </source>
</evidence>
<evidence type="ECO:0000313" key="2">
    <source>
        <dbReference type="EMBL" id="RRJ92559.1"/>
    </source>
</evidence>
<feature type="signal peptide" evidence="1">
    <location>
        <begin position="1"/>
        <end position="20"/>
    </location>
</feature>
<keyword evidence="3" id="KW-1185">Reference proteome</keyword>
<dbReference type="OrthoDB" id="9765926at2"/>
<comment type="caution">
    <text evidence="2">The sequence shown here is derived from an EMBL/GenBank/DDBJ whole genome shotgun (WGS) entry which is preliminary data.</text>
</comment>
<protein>
    <submittedName>
        <fullName evidence="2">Gliding motility-associated C-terminal domain-containing protein</fullName>
    </submittedName>
</protein>